<dbReference type="EMBL" id="SGXF01000007">
    <property type="protein sequence ID" value="RZS92813.1"/>
    <property type="molecule type" value="Genomic_DNA"/>
</dbReference>
<dbReference type="OrthoDB" id="9788177at2"/>
<organism evidence="1 2">
    <name type="scientific">Cuneatibacter caecimuris</name>
    <dbReference type="NCBI Taxonomy" id="1796618"/>
    <lineage>
        <taxon>Bacteria</taxon>
        <taxon>Bacillati</taxon>
        <taxon>Bacillota</taxon>
        <taxon>Clostridia</taxon>
        <taxon>Lachnospirales</taxon>
        <taxon>Lachnospiraceae</taxon>
        <taxon>Cuneatibacter</taxon>
    </lineage>
</organism>
<keyword evidence="2" id="KW-1185">Reference proteome</keyword>
<evidence type="ECO:0000313" key="1">
    <source>
        <dbReference type="EMBL" id="RZS92813.1"/>
    </source>
</evidence>
<comment type="caution">
    <text evidence="1">The sequence shown here is derived from an EMBL/GenBank/DDBJ whole genome shotgun (WGS) entry which is preliminary data.</text>
</comment>
<dbReference type="Proteomes" id="UP000292927">
    <property type="component" value="Unassembled WGS sequence"/>
</dbReference>
<dbReference type="AlphaFoldDB" id="A0A4Q7NZC6"/>
<name>A0A4Q7NZC6_9FIRM</name>
<accession>A0A4Q7NZC6</accession>
<sequence>MVRTTITAEFCTCVVEVWNLVTNAGDCSWRSDVYRSEADPDSRRFTEYGRNGIATEFFVTARDEYTLYAFDMKNKNIKGTWKGEFFSVPAGGTKVRFTEEIYFSSTALQLLAQFWKPVQKMQRRYILDLRRRLGEMN</sequence>
<dbReference type="SUPFAM" id="SSF55961">
    <property type="entry name" value="Bet v1-like"/>
    <property type="match status" value="1"/>
</dbReference>
<dbReference type="RefSeq" id="WP_130436131.1">
    <property type="nucleotide sequence ID" value="NZ_SGXF01000007.1"/>
</dbReference>
<evidence type="ECO:0000313" key="2">
    <source>
        <dbReference type="Proteomes" id="UP000292927"/>
    </source>
</evidence>
<protein>
    <recommendedName>
        <fullName evidence="3">Polyketide cyclase/dehydrase/lipid transport protein</fullName>
    </recommendedName>
</protein>
<reference evidence="1 2" key="1">
    <citation type="submission" date="2019-02" db="EMBL/GenBank/DDBJ databases">
        <title>Genomic Encyclopedia of Type Strains, Phase IV (KMG-IV): sequencing the most valuable type-strain genomes for metagenomic binning, comparative biology and taxonomic classification.</title>
        <authorList>
            <person name="Goeker M."/>
        </authorList>
    </citation>
    <scope>NUCLEOTIDE SEQUENCE [LARGE SCALE GENOMIC DNA]</scope>
    <source>
        <strain evidence="1 2">DSM 29486</strain>
    </source>
</reference>
<evidence type="ECO:0008006" key="3">
    <source>
        <dbReference type="Google" id="ProtNLM"/>
    </source>
</evidence>
<gene>
    <name evidence="1" type="ORF">EV209_2885</name>
</gene>
<proteinExistence type="predicted"/>